<comment type="similarity">
    <text evidence="1 2">Belongs to the complex I NDUFA12 subunit family.</text>
</comment>
<comment type="function">
    <text evidence="2">Accessory subunit of the mitochondrial membrane respiratory chain NADH dehydrogenase (Complex I), that is believed not to be involved in catalysis. Complex I functions in the transfer of electrons from NADH to the respiratory chain. The immediate electron acceptor for the enzyme is believed to be ubiquinone.</text>
</comment>
<comment type="subcellular location">
    <subcellularLocation>
        <location evidence="2">Mitochondrion inner membrane</location>
        <topology evidence="2">Peripheral membrane protein</topology>
        <orientation evidence="2">Matrix side</orientation>
    </subcellularLocation>
</comment>
<evidence type="ECO:0000313" key="4">
    <source>
        <dbReference type="EMBL" id="SUZ11548.1"/>
    </source>
</evidence>
<keyword evidence="2" id="KW-0249">Electron transport</keyword>
<evidence type="ECO:0000256" key="2">
    <source>
        <dbReference type="RuleBase" id="RU363103"/>
    </source>
</evidence>
<accession>A0A061HFJ3</accession>
<name>A0A061HFJ3_BLUGR</name>
<dbReference type="Proteomes" id="UP000053110">
    <property type="component" value="Unassembled WGS sequence"/>
</dbReference>
<keyword evidence="2" id="KW-0496">Mitochondrion</keyword>
<dbReference type="AlphaFoldDB" id="A0A061HFJ3"/>
<keyword evidence="2" id="KW-0999">Mitochondrion inner membrane</keyword>
<keyword evidence="2" id="KW-0679">Respiratory chain</keyword>
<dbReference type="PANTHER" id="PTHR12910">
    <property type="entry name" value="NADH-UBIQUINONE OXIDOREDUCTASE SUBUNIT B17.2"/>
    <property type="match status" value="1"/>
</dbReference>
<organism evidence="4">
    <name type="scientific">Blumeria graminis f. sp. tritici 96224</name>
    <dbReference type="NCBI Taxonomy" id="1268274"/>
    <lineage>
        <taxon>Eukaryota</taxon>
        <taxon>Fungi</taxon>
        <taxon>Dikarya</taxon>
        <taxon>Ascomycota</taxon>
        <taxon>Pezizomycotina</taxon>
        <taxon>Leotiomycetes</taxon>
        <taxon>Erysiphales</taxon>
        <taxon>Erysiphaceae</taxon>
        <taxon>Blumeria</taxon>
    </lineage>
</organism>
<keyword evidence="2" id="KW-0813">Transport</keyword>
<reference evidence="4" key="3">
    <citation type="submission" date="2018-07" db="EMBL/GenBank/DDBJ databases">
        <authorList>
            <person name="Quirk P.G."/>
            <person name="Krulwich T.A."/>
        </authorList>
    </citation>
    <scope>NUCLEOTIDE SEQUENCE</scope>
    <source>
        <strain evidence="4">96224</strain>
    </source>
</reference>
<dbReference type="GO" id="GO:0006979">
    <property type="term" value="P:response to oxidative stress"/>
    <property type="evidence" value="ECO:0007669"/>
    <property type="project" value="TreeGrafter"/>
</dbReference>
<dbReference type="GO" id="GO:0045271">
    <property type="term" value="C:respiratory chain complex I"/>
    <property type="evidence" value="ECO:0007669"/>
    <property type="project" value="InterPro"/>
</dbReference>
<dbReference type="OrthoDB" id="274641at2759"/>
<keyword evidence="2" id="KW-0472">Membrane</keyword>
<reference evidence="3" key="2">
    <citation type="submission" date="2013-01" db="EMBL/GenBank/DDBJ databases">
        <title>The wheat powdery mildew genome reveals unique evolution of an obligate biotroph.</title>
        <authorList>
            <person name="Oberhaensli S."/>
            <person name="Wicker T."/>
            <person name="Keller B."/>
        </authorList>
    </citation>
    <scope>NUCLEOTIDE SEQUENCE</scope>
    <source>
        <strain evidence="3">96224</strain>
    </source>
</reference>
<evidence type="ECO:0000313" key="5">
    <source>
        <dbReference type="Proteomes" id="UP000053110"/>
    </source>
</evidence>
<evidence type="ECO:0000313" key="3">
    <source>
        <dbReference type="EMBL" id="EPQ63674.1"/>
    </source>
</evidence>
<dbReference type="EMBL" id="KE375103">
    <property type="protein sequence ID" value="EPQ63674.1"/>
    <property type="molecule type" value="Genomic_DNA"/>
</dbReference>
<dbReference type="GO" id="GO:0005743">
    <property type="term" value="C:mitochondrial inner membrane"/>
    <property type="evidence" value="ECO:0007669"/>
    <property type="project" value="UniProtKB-SubCell"/>
</dbReference>
<reference evidence="5" key="1">
    <citation type="journal article" date="2013" name="Nat. Genet.">
        <title>The wheat powdery mildew genome shows the unique evolution of an obligate biotroph.</title>
        <authorList>
            <person name="Wicker T."/>
            <person name="Oberhaensli S."/>
            <person name="Parlange F."/>
            <person name="Buchmann J.P."/>
            <person name="Shatalina M."/>
            <person name="Roffler S."/>
            <person name="Ben-David R."/>
            <person name="Dolezel J."/>
            <person name="Simkova H."/>
            <person name="Schulze-Lefert P."/>
            <person name="Spanu P.D."/>
            <person name="Bruggmann R."/>
            <person name="Amselem J."/>
            <person name="Quesneville H."/>
            <person name="Ver Loren van Themaat E."/>
            <person name="Paape T."/>
            <person name="Shimizu K.K."/>
            <person name="Keller B."/>
        </authorList>
    </citation>
    <scope>NUCLEOTIDE SEQUENCE [LARGE SCALE GENOMIC DNA]</scope>
    <source>
        <strain evidence="5">96224</strain>
    </source>
</reference>
<sequence>MSTLTRTFKNLWRVGLRDAAHQMHNCTGDTKAGTLIATDRYGNKYFENLKEELPLRTRWIDYKDHEFDPSHIEPGWHAWVSYMVDKPPTQDVLLQSKKNLWELPGHKPHPTATRGAFKTYSTVKPKITTWNAVAAPRG</sequence>
<evidence type="ECO:0000256" key="1">
    <source>
        <dbReference type="ARBA" id="ARBA00007355"/>
    </source>
</evidence>
<dbReference type="PANTHER" id="PTHR12910:SF2">
    <property type="entry name" value="NADH DEHYDROGENASE [UBIQUINONE] 1 ALPHA SUBCOMPLEX SUBUNIT 12"/>
    <property type="match status" value="1"/>
</dbReference>
<gene>
    <name evidence="3" type="ORF">BGT96224_949</name>
    <name evidence="4" type="ORF">BGT96224V2_LOCUS4719</name>
</gene>
<dbReference type="EMBL" id="UIGY01000131">
    <property type="protein sequence ID" value="SUZ11548.1"/>
    <property type="molecule type" value="Genomic_DNA"/>
</dbReference>
<dbReference type="HOGENOM" id="CLU_110455_2_1_1"/>
<proteinExistence type="inferred from homology"/>
<protein>
    <recommendedName>
        <fullName evidence="2">NADH dehydrogenase [ubiquinone] 1 alpha subcomplex subunit</fullName>
    </recommendedName>
</protein>
<dbReference type="InterPro" id="IPR007763">
    <property type="entry name" value="NDUFA12"/>
</dbReference>
<dbReference type="Pfam" id="PF05071">
    <property type="entry name" value="NDUFA12"/>
    <property type="match status" value="1"/>
</dbReference>